<organism evidence="2 3">
    <name type="scientific">Enhydrobacter aerosaccus</name>
    <dbReference type="NCBI Taxonomy" id="225324"/>
    <lineage>
        <taxon>Bacteria</taxon>
        <taxon>Pseudomonadati</taxon>
        <taxon>Pseudomonadota</taxon>
        <taxon>Alphaproteobacteria</taxon>
        <taxon>Hyphomicrobiales</taxon>
        <taxon>Enhydrobacter</taxon>
    </lineage>
</organism>
<dbReference type="AlphaFoldDB" id="A0A1T4SRS8"/>
<name>A0A1T4SRS8_9HYPH</name>
<dbReference type="EMBL" id="FUWJ01000009">
    <property type="protein sequence ID" value="SKA30852.1"/>
    <property type="molecule type" value="Genomic_DNA"/>
</dbReference>
<proteinExistence type="predicted"/>
<evidence type="ECO:0000313" key="3">
    <source>
        <dbReference type="Proteomes" id="UP000190092"/>
    </source>
</evidence>
<protein>
    <submittedName>
        <fullName evidence="2">SnoaL-like domain-containing protein</fullName>
    </submittedName>
</protein>
<dbReference type="InterPro" id="IPR037401">
    <property type="entry name" value="SnoaL-like"/>
</dbReference>
<dbReference type="Gene3D" id="3.10.450.50">
    <property type="match status" value="1"/>
</dbReference>
<dbReference type="InterPro" id="IPR032710">
    <property type="entry name" value="NTF2-like_dom_sf"/>
</dbReference>
<gene>
    <name evidence="2" type="ORF">SAMN02745126_05038</name>
</gene>
<evidence type="ECO:0000259" key="1">
    <source>
        <dbReference type="Pfam" id="PF12680"/>
    </source>
</evidence>
<dbReference type="SUPFAM" id="SSF54427">
    <property type="entry name" value="NTF2-like"/>
    <property type="match status" value="1"/>
</dbReference>
<feature type="domain" description="SnoaL-like" evidence="1">
    <location>
        <begin position="21"/>
        <end position="126"/>
    </location>
</feature>
<dbReference type="OrthoDB" id="7375782at2"/>
<sequence length="153" mass="17866">MNKDPNMVLPDERAQMERVYRAWDTAIAAGDISSLVNLYAPDAEIESPLIYEFTASKTGVLRGREAFRALYQEVARQQSNVIRPKHHDDYLVRGHRIIWEYARVTQSGDQSEFVESWDFNDRYEIRCHRVYWGWSRIANLSRKGFGARPERGA</sequence>
<dbReference type="RefSeq" id="WP_085936787.1">
    <property type="nucleotide sequence ID" value="NZ_FUWJ01000009.1"/>
</dbReference>
<evidence type="ECO:0000313" key="2">
    <source>
        <dbReference type="EMBL" id="SKA30852.1"/>
    </source>
</evidence>
<reference evidence="3" key="1">
    <citation type="submission" date="2017-02" db="EMBL/GenBank/DDBJ databases">
        <authorList>
            <person name="Varghese N."/>
            <person name="Submissions S."/>
        </authorList>
    </citation>
    <scope>NUCLEOTIDE SEQUENCE [LARGE SCALE GENOMIC DNA]</scope>
    <source>
        <strain evidence="3">ATCC 27094</strain>
    </source>
</reference>
<dbReference type="Proteomes" id="UP000190092">
    <property type="component" value="Unassembled WGS sequence"/>
</dbReference>
<dbReference type="Pfam" id="PF12680">
    <property type="entry name" value="SnoaL_2"/>
    <property type="match status" value="1"/>
</dbReference>
<keyword evidence="3" id="KW-1185">Reference proteome</keyword>
<accession>A0A1T4SRS8</accession>
<dbReference type="STRING" id="225324.SAMN02745126_05038"/>